<evidence type="ECO:0000313" key="1">
    <source>
        <dbReference type="EMBL" id="KYD09646.1"/>
    </source>
</evidence>
<gene>
    <name evidence="1" type="ORF">B4119_2494</name>
</gene>
<name>A0A150LCE7_9BACL</name>
<dbReference type="PATRIC" id="fig|81408.3.peg.394"/>
<comment type="caution">
    <text evidence="1">The sequence shown here is derived from an EMBL/GenBank/DDBJ whole genome shotgun (WGS) entry which is preliminary data.</text>
</comment>
<dbReference type="AlphaFoldDB" id="A0A150LCE7"/>
<dbReference type="STRING" id="81408.B4119_2494"/>
<dbReference type="EMBL" id="LQYS01000095">
    <property type="protein sequence ID" value="KYD09646.1"/>
    <property type="molecule type" value="Genomic_DNA"/>
</dbReference>
<accession>A0A150LCE7</accession>
<dbReference type="Proteomes" id="UP000075455">
    <property type="component" value="Unassembled WGS sequence"/>
</dbReference>
<reference evidence="1 2" key="1">
    <citation type="submission" date="2016-01" db="EMBL/GenBank/DDBJ databases">
        <title>Draft Genome Sequences of Seven Thermophilic Sporeformers Isolated from Foods.</title>
        <authorList>
            <person name="Berendsen E.M."/>
            <person name="Wells-Bennik M.H."/>
            <person name="Krawcyk A.O."/>
            <person name="De Jong A."/>
            <person name="Holsappel S."/>
            <person name="Eijlander R.T."/>
            <person name="Kuipers O.P."/>
        </authorList>
    </citation>
    <scope>NUCLEOTIDE SEQUENCE [LARGE SCALE GENOMIC DNA]</scope>
    <source>
        <strain evidence="1 2">B4119</strain>
    </source>
</reference>
<evidence type="ECO:0000313" key="2">
    <source>
        <dbReference type="Proteomes" id="UP000075455"/>
    </source>
</evidence>
<proteinExistence type="predicted"/>
<sequence>MIVQDNTPSVGYISWSNVKIAYKGQVYNIADGYTNLPFVYWKYSDPNYFYASNSYPTWLTDDDLLVFLNKNGIHLTVPNTTIIDGSLIVPESILTNALAANAVTAEKIAAGAITASKIAADAVGAQAIAAGAVLAEHINVDSLSAISANLGTVTAGEMTGVVIKTSPTADTEGIVLSGTQLKSNSAASGSNLTIDNGSVKVDNINNYHSEVKADAINFGRSTTSDASIFYYEPADGSFGELTIRSRDYITMNAKEIRTPNTERGFCGVGGVTTGITGPVAGVGVNFRTKKTYTPSSISLSGTSHNLIYSTHLHAIDISPDGFWLYIDGGDTNNAYRYWRGYYTA</sequence>
<dbReference type="RefSeq" id="WP_061579900.1">
    <property type="nucleotide sequence ID" value="NZ_LQYS01000095.1"/>
</dbReference>
<protein>
    <submittedName>
        <fullName evidence="1">Uncharacterized protein</fullName>
    </submittedName>
</protein>
<organism evidence="1 2">
    <name type="scientific">Saccharococcus caldoxylosilyticus</name>
    <dbReference type="NCBI Taxonomy" id="81408"/>
    <lineage>
        <taxon>Bacteria</taxon>
        <taxon>Bacillati</taxon>
        <taxon>Bacillota</taxon>
        <taxon>Bacilli</taxon>
        <taxon>Bacillales</taxon>
        <taxon>Anoxybacillaceae</taxon>
        <taxon>Saccharococcus</taxon>
    </lineage>
</organism>